<protein>
    <submittedName>
        <fullName evidence="1">Uncharacterized protein</fullName>
    </submittedName>
</protein>
<name>A0ABU0E179_9FIRM</name>
<gene>
    <name evidence="1" type="ORF">J2S15_001377</name>
</gene>
<evidence type="ECO:0000313" key="1">
    <source>
        <dbReference type="EMBL" id="MDQ0360632.1"/>
    </source>
</evidence>
<keyword evidence="2" id="KW-1185">Reference proteome</keyword>
<proteinExistence type="predicted"/>
<dbReference type="RefSeq" id="WP_307406689.1">
    <property type="nucleotide sequence ID" value="NZ_JAUSUR010000002.1"/>
</dbReference>
<accession>A0ABU0E179</accession>
<organism evidence="1 2">
    <name type="scientific">Breznakia pachnodae</name>
    <dbReference type="NCBI Taxonomy" id="265178"/>
    <lineage>
        <taxon>Bacteria</taxon>
        <taxon>Bacillati</taxon>
        <taxon>Bacillota</taxon>
        <taxon>Erysipelotrichia</taxon>
        <taxon>Erysipelotrichales</taxon>
        <taxon>Erysipelotrichaceae</taxon>
        <taxon>Breznakia</taxon>
    </lineage>
</organism>
<reference evidence="1 2" key="1">
    <citation type="submission" date="2023-07" db="EMBL/GenBank/DDBJ databases">
        <title>Genomic Encyclopedia of Type Strains, Phase IV (KMG-IV): sequencing the most valuable type-strain genomes for metagenomic binning, comparative biology and taxonomic classification.</title>
        <authorList>
            <person name="Goeker M."/>
        </authorList>
    </citation>
    <scope>NUCLEOTIDE SEQUENCE [LARGE SCALE GENOMIC DNA]</scope>
    <source>
        <strain evidence="1 2">DSM 16784</strain>
    </source>
</reference>
<dbReference type="Proteomes" id="UP001230220">
    <property type="component" value="Unassembled WGS sequence"/>
</dbReference>
<comment type="caution">
    <text evidence="1">The sequence shown here is derived from an EMBL/GenBank/DDBJ whole genome shotgun (WGS) entry which is preliminary data.</text>
</comment>
<dbReference type="EMBL" id="JAUSUR010000002">
    <property type="protein sequence ID" value="MDQ0360632.1"/>
    <property type="molecule type" value="Genomic_DNA"/>
</dbReference>
<sequence length="110" mass="12535">MARYTEEFVFDGNQEQLEVQVQNYMDQEGFKLTNYKGEDVFKKGYGILTGPEYLKVEYFEGTVVLGAWIKFALLPGIFLGEMGITGGFGAIPKKKLKKRVTRIIDIIQEV</sequence>
<evidence type="ECO:0000313" key="2">
    <source>
        <dbReference type="Proteomes" id="UP001230220"/>
    </source>
</evidence>